<evidence type="ECO:0000313" key="2">
    <source>
        <dbReference type="EMBL" id="OOQ89983.1"/>
    </source>
</evidence>
<gene>
    <name evidence="2" type="ORF">PEBR_05820</name>
</gene>
<feature type="compositionally biased region" description="Pro residues" evidence="1">
    <location>
        <begin position="40"/>
        <end position="57"/>
    </location>
</feature>
<comment type="caution">
    <text evidence="2">The sequence shown here is derived from an EMBL/GenBank/DDBJ whole genome shotgun (WGS) entry which is preliminary data.</text>
</comment>
<evidence type="ECO:0000256" key="1">
    <source>
        <dbReference type="SAM" id="MobiDB-lite"/>
    </source>
</evidence>
<dbReference type="Proteomes" id="UP000190744">
    <property type="component" value="Unassembled WGS sequence"/>
</dbReference>
<evidence type="ECO:0000313" key="3">
    <source>
        <dbReference type="Proteomes" id="UP000190744"/>
    </source>
</evidence>
<dbReference type="EMBL" id="LJBN01000100">
    <property type="protein sequence ID" value="OOQ89983.1"/>
    <property type="molecule type" value="Genomic_DNA"/>
</dbReference>
<sequence length="352" mass="40025">MSKSKGKTKTKPRPPLNPNQNRKRSHSEEKMGSRLEPDPATLPLPASPAPSPIPPPTEAENPEQAAEPKQNANISSSPPHSQTTTRPEGGRKNKTPEEEVTGVADQALASAGDMKLPGLSPKEGDDSSLKIKISLNLHAKVRLDLDAQIYGDITIGLLQENRIITRVSTRANFSPTAEDEVDRFLRIRREMCDKLISWNENLIRDPRIGSTLSGNLRQLLEQEFNELTALHHRIRENWIMSNADRDGWNYCWQTKADRIREYMQTLIRDLANPPAHYHQAELAEILSIVAVCIGQLHYRKQVDDHVRQMRDAAQEMNRRRITQGYFGHHLGIVWDELFELMNFACDFCWTGY</sequence>
<organism evidence="2 3">
    <name type="scientific">Penicillium brasilianum</name>
    <dbReference type="NCBI Taxonomy" id="104259"/>
    <lineage>
        <taxon>Eukaryota</taxon>
        <taxon>Fungi</taxon>
        <taxon>Dikarya</taxon>
        <taxon>Ascomycota</taxon>
        <taxon>Pezizomycotina</taxon>
        <taxon>Eurotiomycetes</taxon>
        <taxon>Eurotiomycetidae</taxon>
        <taxon>Eurotiales</taxon>
        <taxon>Aspergillaceae</taxon>
        <taxon>Penicillium</taxon>
    </lineage>
</organism>
<protein>
    <submittedName>
        <fullName evidence="2">Uncharacterized protein</fullName>
    </submittedName>
</protein>
<feature type="compositionally biased region" description="Polar residues" evidence="1">
    <location>
        <begin position="70"/>
        <end position="86"/>
    </location>
</feature>
<dbReference type="AlphaFoldDB" id="A0A1S9RWS1"/>
<reference evidence="3" key="1">
    <citation type="submission" date="2015-09" db="EMBL/GenBank/DDBJ databases">
        <authorList>
            <person name="Fill T.P."/>
            <person name="Baretta J.F."/>
            <person name="de Almeida L.G."/>
            <person name="Rocha M."/>
            <person name="de Souza D.H."/>
            <person name="Malavazi I."/>
            <person name="Cerdeira L.T."/>
            <person name="Hong H."/>
            <person name="Samborskyy M."/>
            <person name="de Vasconcelos A.T."/>
            <person name="Leadlay P."/>
            <person name="Rodrigues-Filho E."/>
        </authorList>
    </citation>
    <scope>NUCLEOTIDE SEQUENCE [LARGE SCALE GENOMIC DNA]</scope>
    <source>
        <strain evidence="3">LaBioMMi 136</strain>
    </source>
</reference>
<accession>A0A1S9RWS1</accession>
<proteinExistence type="predicted"/>
<name>A0A1S9RWS1_PENBI</name>
<feature type="region of interest" description="Disordered" evidence="1">
    <location>
        <begin position="1"/>
        <end position="101"/>
    </location>
</feature>
<feature type="compositionally biased region" description="Basic and acidic residues" evidence="1">
    <location>
        <begin position="26"/>
        <end position="37"/>
    </location>
</feature>
<feature type="compositionally biased region" description="Basic and acidic residues" evidence="1">
    <location>
        <begin position="88"/>
        <end position="97"/>
    </location>
</feature>
<feature type="compositionally biased region" description="Basic residues" evidence="1">
    <location>
        <begin position="1"/>
        <end position="12"/>
    </location>
</feature>